<sequence length="89" mass="9844">MVTGLIDVLSHGYPRAGSIPRLDAFKDTVMIRATLLDALRCAVVLDPHFLKRGQQRLRDELQDATEERIPRGIGDGQMKGEIVLGAFLT</sequence>
<dbReference type="Proteomes" id="UP000035489">
    <property type="component" value="Unassembled WGS sequence"/>
</dbReference>
<keyword evidence="2" id="KW-1185">Reference proteome</keyword>
<gene>
    <name evidence="1" type="ORF">AA309_12265</name>
</gene>
<dbReference type="EMBL" id="LCYG01000030">
    <property type="protein sequence ID" value="KLK92830.1"/>
    <property type="molecule type" value="Genomic_DNA"/>
</dbReference>
<accession>A0A0H1RCB1</accession>
<protein>
    <submittedName>
        <fullName evidence="1">Uncharacterized protein</fullName>
    </submittedName>
</protein>
<organism evidence="1 2">
    <name type="scientific">Microvirga vignae</name>
    <dbReference type="NCBI Taxonomy" id="1225564"/>
    <lineage>
        <taxon>Bacteria</taxon>
        <taxon>Pseudomonadati</taxon>
        <taxon>Pseudomonadota</taxon>
        <taxon>Alphaproteobacteria</taxon>
        <taxon>Hyphomicrobiales</taxon>
        <taxon>Methylobacteriaceae</taxon>
        <taxon>Microvirga</taxon>
    </lineage>
</organism>
<proteinExistence type="predicted"/>
<comment type="caution">
    <text evidence="1">The sequence shown here is derived from an EMBL/GenBank/DDBJ whole genome shotgun (WGS) entry which is preliminary data.</text>
</comment>
<evidence type="ECO:0000313" key="1">
    <source>
        <dbReference type="EMBL" id="KLK92830.1"/>
    </source>
</evidence>
<reference evidence="1 2" key="1">
    <citation type="submission" date="2015-05" db="EMBL/GenBank/DDBJ databases">
        <title>Draft genome sequence of Microvirga vignae strain BR3299, a novel nitrogen fixing bacteria isolated from Brazil semi-aired region.</title>
        <authorList>
            <person name="Zilli J.E."/>
            <person name="Passos S.R."/>
            <person name="Leite J."/>
            <person name="Baldani J.I."/>
            <person name="Xavier G.R."/>
            <person name="Rumjaneck N.G."/>
            <person name="Simoes-Araujo J.L."/>
        </authorList>
    </citation>
    <scope>NUCLEOTIDE SEQUENCE [LARGE SCALE GENOMIC DNA]</scope>
    <source>
        <strain evidence="1 2">BR3299</strain>
    </source>
</reference>
<dbReference type="AlphaFoldDB" id="A0A0H1RCB1"/>
<name>A0A0H1RCB1_9HYPH</name>
<dbReference type="PATRIC" id="fig|1225564.3.peg.3263"/>
<evidence type="ECO:0000313" key="2">
    <source>
        <dbReference type="Proteomes" id="UP000035489"/>
    </source>
</evidence>